<dbReference type="PANTHER" id="PTHR45753">
    <property type="entry name" value="ORNITHINE CARBAMOYLTRANSFERASE, MITOCHONDRIAL"/>
    <property type="match status" value="1"/>
</dbReference>
<feature type="binding site" evidence="7">
    <location>
        <position position="104"/>
    </location>
    <ligand>
        <name>carbamoyl phosphate</name>
        <dbReference type="ChEBI" id="CHEBI:58228"/>
    </ligand>
</feature>
<evidence type="ECO:0000256" key="2">
    <source>
        <dbReference type="ARBA" id="ARBA00008896"/>
    </source>
</evidence>
<feature type="binding site" evidence="7">
    <location>
        <position position="227"/>
    </location>
    <ligand>
        <name>L-aspartate</name>
        <dbReference type="ChEBI" id="CHEBI:29991"/>
    </ligand>
</feature>
<feature type="domain" description="Aspartate/ornithine carbamoyltransferase carbamoyl-P binding" evidence="9">
    <location>
        <begin position="8"/>
        <end position="144"/>
    </location>
</feature>
<dbReference type="PRINTS" id="PR00101">
    <property type="entry name" value="ATCASE"/>
</dbReference>
<accession>A0A9Y1BQI1</accession>
<protein>
    <recommendedName>
        <fullName evidence="7">Aspartate carbamoyltransferase</fullName>
        <ecNumber evidence="7">2.1.3.2</ecNumber>
    </recommendedName>
    <alternativeName>
        <fullName evidence="7">Aspartate transcarbamylase</fullName>
        <shortName evidence="7">ATCase</shortName>
    </alternativeName>
</protein>
<evidence type="ECO:0000256" key="3">
    <source>
        <dbReference type="ARBA" id="ARBA00022679"/>
    </source>
</evidence>
<dbReference type="InterPro" id="IPR036901">
    <property type="entry name" value="Asp/Orn_carbamoylTrfase_sf"/>
</dbReference>
<evidence type="ECO:0000256" key="5">
    <source>
        <dbReference type="ARBA" id="ARBA00043884"/>
    </source>
</evidence>
<dbReference type="EC" id="2.1.3.2" evidence="7"/>
<dbReference type="HAMAP" id="MF_00001">
    <property type="entry name" value="Asp_carb_tr"/>
    <property type="match status" value="1"/>
</dbReference>
<organism evidence="10">
    <name type="scientific">Candidatus Heimdallarchaeum endolithica</name>
    <dbReference type="NCBI Taxonomy" id="2876572"/>
    <lineage>
        <taxon>Archaea</taxon>
        <taxon>Promethearchaeati</taxon>
        <taxon>Candidatus Heimdallarchaeota</taxon>
        <taxon>Candidatus Heimdallarchaeia (ex Rinke et al. 2021) (nom. nud.)</taxon>
        <taxon>Candidatus Heimdallarchaeales</taxon>
        <taxon>Candidatus Heimdallarchaeaceae</taxon>
        <taxon>Candidatus Heimdallarchaeum</taxon>
    </lineage>
</organism>
<evidence type="ECO:0000256" key="7">
    <source>
        <dbReference type="HAMAP-Rule" id="MF_00001"/>
    </source>
</evidence>
<keyword evidence="4 7" id="KW-0665">Pyrimidine biosynthesis</keyword>
<dbReference type="GO" id="GO:0044205">
    <property type="term" value="P:'de novo' UMP biosynthetic process"/>
    <property type="evidence" value="ECO:0007669"/>
    <property type="project" value="UniProtKB-UniRule"/>
</dbReference>
<dbReference type="SUPFAM" id="SSF53671">
    <property type="entry name" value="Aspartate/ornithine carbamoyltransferase"/>
    <property type="match status" value="1"/>
</dbReference>
<dbReference type="PRINTS" id="PR00100">
    <property type="entry name" value="AOTCASE"/>
</dbReference>
<dbReference type="InterPro" id="IPR002082">
    <property type="entry name" value="Asp_carbamoyltransf"/>
</dbReference>
<feature type="binding site" evidence="7">
    <location>
        <position position="266"/>
    </location>
    <ligand>
        <name>carbamoyl phosphate</name>
        <dbReference type="ChEBI" id="CHEBI:58228"/>
    </ligand>
</feature>
<comment type="pathway">
    <text evidence="1 7">Pyrimidine metabolism; UMP biosynthesis via de novo pathway; (S)-dihydroorotate from bicarbonate: step 2/3.</text>
</comment>
<name>A0A9Y1BQI1_9ARCH</name>
<feature type="binding site" evidence="7">
    <location>
        <position position="132"/>
    </location>
    <ligand>
        <name>carbamoyl phosphate</name>
        <dbReference type="ChEBI" id="CHEBI:58228"/>
    </ligand>
</feature>
<dbReference type="EMBL" id="CP084167">
    <property type="protein sequence ID" value="UJG43359.1"/>
    <property type="molecule type" value="Genomic_DNA"/>
</dbReference>
<dbReference type="PANTHER" id="PTHR45753:SF6">
    <property type="entry name" value="ASPARTATE CARBAMOYLTRANSFERASE"/>
    <property type="match status" value="1"/>
</dbReference>
<dbReference type="NCBIfam" id="NF002032">
    <property type="entry name" value="PRK00856.1"/>
    <property type="match status" value="1"/>
</dbReference>
<feature type="binding site" evidence="7">
    <location>
        <position position="165"/>
    </location>
    <ligand>
        <name>L-aspartate</name>
        <dbReference type="ChEBI" id="CHEBI:29991"/>
    </ligand>
</feature>
<gene>
    <name evidence="7 10" type="primary">pyrB</name>
    <name evidence="10" type="ORF">K9W46_13430</name>
</gene>
<dbReference type="FunFam" id="3.40.50.1370:FF:000002">
    <property type="entry name" value="Aspartate carbamoyltransferase 2"/>
    <property type="match status" value="1"/>
</dbReference>
<dbReference type="Gene3D" id="3.40.50.1370">
    <property type="entry name" value="Aspartate/ornithine carbamoyltransferase"/>
    <property type="match status" value="2"/>
</dbReference>
<comment type="subunit">
    <text evidence="7">Heterooligomer of catalytic and regulatory chains.</text>
</comment>
<comment type="catalytic activity">
    <reaction evidence="6 7">
        <text>carbamoyl phosphate + L-aspartate = N-carbamoyl-L-aspartate + phosphate + H(+)</text>
        <dbReference type="Rhea" id="RHEA:20013"/>
        <dbReference type="ChEBI" id="CHEBI:15378"/>
        <dbReference type="ChEBI" id="CHEBI:29991"/>
        <dbReference type="ChEBI" id="CHEBI:32814"/>
        <dbReference type="ChEBI" id="CHEBI:43474"/>
        <dbReference type="ChEBI" id="CHEBI:58228"/>
        <dbReference type="EC" id="2.1.3.2"/>
    </reaction>
</comment>
<proteinExistence type="inferred from homology"/>
<feature type="binding site" evidence="7">
    <location>
        <position position="135"/>
    </location>
    <ligand>
        <name>carbamoyl phosphate</name>
        <dbReference type="ChEBI" id="CHEBI:58228"/>
    </ligand>
</feature>
<evidence type="ECO:0000259" key="8">
    <source>
        <dbReference type="Pfam" id="PF00185"/>
    </source>
</evidence>
<evidence type="ECO:0000259" key="9">
    <source>
        <dbReference type="Pfam" id="PF02729"/>
    </source>
</evidence>
<evidence type="ECO:0000256" key="4">
    <source>
        <dbReference type="ARBA" id="ARBA00022975"/>
    </source>
</evidence>
<evidence type="ECO:0000313" key="10">
    <source>
        <dbReference type="EMBL" id="UJG43359.1"/>
    </source>
</evidence>
<dbReference type="GO" id="GO:0016597">
    <property type="term" value="F:amino acid binding"/>
    <property type="evidence" value="ECO:0007669"/>
    <property type="project" value="InterPro"/>
</dbReference>
<dbReference type="AlphaFoldDB" id="A0A9Y1BQI1"/>
<feature type="binding site" evidence="7">
    <location>
        <position position="267"/>
    </location>
    <ligand>
        <name>carbamoyl phosphate</name>
        <dbReference type="ChEBI" id="CHEBI:58228"/>
    </ligand>
</feature>
<dbReference type="InterPro" id="IPR006132">
    <property type="entry name" value="Asp/Orn_carbamoyltranf_P-bd"/>
</dbReference>
<feature type="domain" description="Aspartate/ornithine carbamoyltransferase Asp/Orn-binding" evidence="8">
    <location>
        <begin position="151"/>
        <end position="300"/>
    </location>
</feature>
<sequence length="306" mass="34456">MKSTKFIFTTLNLSKEFLESIFTLASKIEQNLENYSDKCKGKILATLFFEPSTRTMLSFESAMLRLGGSILGFSSAKTSSLAKGETIADTLRMINGYADIAVIRHFLEGVGEIAKKYSSIPVISGGTGTQAHPTQAMLDLYTIKNAFGTIDGLKVALMGDLKYGRTIPSLLYGLAKYENVTVYLVSPKELKIRNHVRQRLKDFNLKFYEIDDVSQIIDELDVLYVTRIQKERFPDQLDYERLKSSYKISPSTLKDTKKSFILLHPLPRVDEITPEVDDLGCAKYFEQAKNGVYVRMAIILKLLGVE</sequence>
<reference evidence="10" key="1">
    <citation type="journal article" date="2022" name="Nat. Microbiol.">
        <title>Unique mobile elements and scalable gene flow at the prokaryote-eukaryote boundary revealed by circularized Asgard archaea genomes.</title>
        <authorList>
            <person name="Wu F."/>
            <person name="Speth D.R."/>
            <person name="Philosof A."/>
            <person name="Cremiere A."/>
            <person name="Narayanan A."/>
            <person name="Barco R.A."/>
            <person name="Connon S.A."/>
            <person name="Amend J.P."/>
            <person name="Antoshechkin I.A."/>
            <person name="Orphan V.J."/>
        </authorList>
    </citation>
    <scope>NUCLEOTIDE SEQUENCE</scope>
    <source>
        <strain evidence="10">PR6</strain>
    </source>
</reference>
<dbReference type="GO" id="GO:0006207">
    <property type="term" value="P:'de novo' pyrimidine nucleobase biosynthetic process"/>
    <property type="evidence" value="ECO:0007669"/>
    <property type="project" value="InterPro"/>
</dbReference>
<dbReference type="Proteomes" id="UP001200513">
    <property type="component" value="Chromosome"/>
</dbReference>
<keyword evidence="3 7" id="KW-0808">Transferase</keyword>
<dbReference type="Pfam" id="PF00185">
    <property type="entry name" value="OTCace"/>
    <property type="match status" value="1"/>
</dbReference>
<feature type="binding site" evidence="7">
    <location>
        <position position="83"/>
    </location>
    <ligand>
        <name>L-aspartate</name>
        <dbReference type="ChEBI" id="CHEBI:29991"/>
    </ligand>
</feature>
<dbReference type="Pfam" id="PF02729">
    <property type="entry name" value="OTCace_N"/>
    <property type="match status" value="1"/>
</dbReference>
<comment type="function">
    <text evidence="5 7">Catalyzes the condensation of carbamoyl phosphate and aspartate to form carbamoyl aspartate and inorganic phosphate, the committed step in the de novo pyrimidine nucleotide biosynthesis pathway.</text>
</comment>
<dbReference type="InterPro" id="IPR006130">
    <property type="entry name" value="Asp/Orn_carbamoylTrfase"/>
</dbReference>
<feature type="binding site" evidence="7">
    <location>
        <position position="54"/>
    </location>
    <ligand>
        <name>carbamoyl phosphate</name>
        <dbReference type="ChEBI" id="CHEBI:58228"/>
    </ligand>
</feature>
<dbReference type="InterPro" id="IPR006131">
    <property type="entry name" value="Asp_carbamoyltransf_Asp/Orn-bd"/>
</dbReference>
<dbReference type="GO" id="GO:0006520">
    <property type="term" value="P:amino acid metabolic process"/>
    <property type="evidence" value="ECO:0007669"/>
    <property type="project" value="InterPro"/>
</dbReference>
<dbReference type="PROSITE" id="PS00097">
    <property type="entry name" value="CARBAMOYLTRANSFERASE"/>
    <property type="match status" value="1"/>
</dbReference>
<dbReference type="NCBIfam" id="TIGR00670">
    <property type="entry name" value="asp_carb_tr"/>
    <property type="match status" value="1"/>
</dbReference>
<evidence type="ECO:0000256" key="1">
    <source>
        <dbReference type="ARBA" id="ARBA00004852"/>
    </source>
</evidence>
<comment type="similarity">
    <text evidence="2 7">Belongs to the aspartate/ornithine carbamoyltransferase superfamily. ATCase family.</text>
</comment>
<evidence type="ECO:0000256" key="6">
    <source>
        <dbReference type="ARBA" id="ARBA00048859"/>
    </source>
</evidence>
<dbReference type="GO" id="GO:0004070">
    <property type="term" value="F:aspartate carbamoyltransferase activity"/>
    <property type="evidence" value="ECO:0007669"/>
    <property type="project" value="UniProtKB-UniRule"/>
</dbReference>
<feature type="binding site" evidence="7">
    <location>
        <position position="55"/>
    </location>
    <ligand>
        <name>carbamoyl phosphate</name>
        <dbReference type="ChEBI" id="CHEBI:58228"/>
    </ligand>
</feature>